<feature type="region of interest" description="Disordered" evidence="1">
    <location>
        <begin position="388"/>
        <end position="415"/>
    </location>
</feature>
<feature type="compositionally biased region" description="Low complexity" evidence="1">
    <location>
        <begin position="129"/>
        <end position="153"/>
    </location>
</feature>
<dbReference type="Gene3D" id="3.30.40.10">
    <property type="entry name" value="Zinc/RING finger domain, C3HC4 (zinc finger)"/>
    <property type="match status" value="1"/>
</dbReference>
<feature type="compositionally biased region" description="Basic and acidic residues" evidence="1">
    <location>
        <begin position="260"/>
        <end position="276"/>
    </location>
</feature>
<feature type="compositionally biased region" description="Low complexity" evidence="1">
    <location>
        <begin position="670"/>
        <end position="681"/>
    </location>
</feature>
<feature type="compositionally biased region" description="Basic and acidic residues" evidence="1">
    <location>
        <begin position="55"/>
        <end position="66"/>
    </location>
</feature>
<gene>
    <name evidence="3" type="ORF">EHS24_003550</name>
</gene>
<feature type="region of interest" description="Disordered" evidence="1">
    <location>
        <begin position="1"/>
        <end position="303"/>
    </location>
</feature>
<evidence type="ECO:0000259" key="2">
    <source>
        <dbReference type="Pfam" id="PF17123"/>
    </source>
</evidence>
<feature type="compositionally biased region" description="Acidic residues" evidence="1">
    <location>
        <begin position="535"/>
        <end position="551"/>
    </location>
</feature>
<dbReference type="OrthoDB" id="8062037at2759"/>
<proteinExistence type="predicted"/>
<evidence type="ECO:0000256" key="1">
    <source>
        <dbReference type="SAM" id="MobiDB-lite"/>
    </source>
</evidence>
<name>A0A427XEI9_9TREE</name>
<feature type="compositionally biased region" description="Basic and acidic residues" evidence="1">
    <location>
        <begin position="239"/>
        <end position="248"/>
    </location>
</feature>
<sequence length="899" mass="93055">MGASQSQPARDRTGDDPPHSHHATGASSSLPTARGPNGNGGLQLGRRISSFLRNGPDESAKRERSNSVHPSPGRPLSKRRRVEPEDDLPTVADDDVSTLTQLGTPGAGSSRLGLTGGVFGTGLAPPGFASSHASSSSASASASGSGSGSTSAGRYRPPPPMSLSSSSAATATDAEAATPSPTDEILADRFRSISTIRDALGPDWTPAAASGTSSMPAPVDRLLARFRRRGTSAAVAPGSERDAVRDTARTGPTGSARTTLRGDRSSRSVAGSDRDALFAPPTPPLSSGTSATSTTASSAPRSMSHRLSAIMGFAAPGGAHEEWADAEGGGGDAQPQSQPHAHPSAAATAAAAAAAPAQAPGQPTDDSGRIPVGAVLVIQGLAQTHANLDEEEGGGLPGSAGRRRASEGASTRPRIDVPNLDQQARMIGNLLTVAAAATATTLLSPESLAATPSRSTAQSAMQTIIDRLRPSRQRPSQSVESTLGDYLRTVLRDNRRFAEAVAGDATSANVPAEFQDFLHNLQEDLIQAVRAYAAPDEDEGEEHVQDEDEAMDISPDASPAPTAAAEPPIPTFHTQRQQNLPGATQSALGVSGGSDGQPRRLNFFRAHLFPPVRADGTALEADEDPNAVVPSIFVGVRSVAHDPGMTTEDLVGHPGFPFLDGQVPEQEDGSSAAATNSSTVVSDDEHLFDRDLERELREAQQHGSFGTGSASSAASTASAPTTPRRTLRDRVLERLALRREQRVPTPLNTYLIYVIGGNYPRSHPVLAIPALVSGGPLSADDLQLVSELLGPAKPPTVTADEIERSGLTVVHGAAMGALVSTGDVLEASLDRCMVCLGDYEPDEDCRVLKCRHAFHKETEAVDKTNLSAVDANANVHAHAHTNADDDVTMATDPPPGTAL</sequence>
<feature type="compositionally biased region" description="Polar residues" evidence="1">
    <location>
        <begin position="572"/>
        <end position="588"/>
    </location>
</feature>
<feature type="compositionally biased region" description="Low complexity" evidence="1">
    <location>
        <begin position="552"/>
        <end position="566"/>
    </location>
</feature>
<keyword evidence="4" id="KW-1185">Reference proteome</keyword>
<feature type="region of interest" description="Disordered" evidence="1">
    <location>
        <begin position="880"/>
        <end position="899"/>
    </location>
</feature>
<evidence type="ECO:0000313" key="4">
    <source>
        <dbReference type="Proteomes" id="UP000279236"/>
    </source>
</evidence>
<evidence type="ECO:0000313" key="3">
    <source>
        <dbReference type="EMBL" id="RSH77242.1"/>
    </source>
</evidence>
<feature type="region of interest" description="Disordered" evidence="1">
    <location>
        <begin position="661"/>
        <end position="685"/>
    </location>
</feature>
<feature type="compositionally biased region" description="Low complexity" evidence="1">
    <location>
        <begin position="162"/>
        <end position="182"/>
    </location>
</feature>
<feature type="compositionally biased region" description="Low complexity" evidence="1">
    <location>
        <begin position="333"/>
        <end position="364"/>
    </location>
</feature>
<protein>
    <recommendedName>
        <fullName evidence="2">RING-type domain-containing protein</fullName>
    </recommendedName>
</protein>
<organism evidence="3 4">
    <name type="scientific">Apiotrichum porosum</name>
    <dbReference type="NCBI Taxonomy" id="105984"/>
    <lineage>
        <taxon>Eukaryota</taxon>
        <taxon>Fungi</taxon>
        <taxon>Dikarya</taxon>
        <taxon>Basidiomycota</taxon>
        <taxon>Agaricomycotina</taxon>
        <taxon>Tremellomycetes</taxon>
        <taxon>Trichosporonales</taxon>
        <taxon>Trichosporonaceae</taxon>
        <taxon>Apiotrichum</taxon>
    </lineage>
</organism>
<accession>A0A427XEI9</accession>
<feature type="region of interest" description="Disordered" evidence="1">
    <location>
        <begin position="320"/>
        <end position="368"/>
    </location>
</feature>
<dbReference type="AlphaFoldDB" id="A0A427XEI9"/>
<feature type="region of interest" description="Disordered" evidence="1">
    <location>
        <begin position="699"/>
        <end position="727"/>
    </location>
</feature>
<feature type="domain" description="RING-type" evidence="2">
    <location>
        <begin position="832"/>
        <end position="856"/>
    </location>
</feature>
<reference evidence="3 4" key="1">
    <citation type="submission" date="2018-11" db="EMBL/GenBank/DDBJ databases">
        <title>Genome sequence of Apiotrichum porosum DSM 27194.</title>
        <authorList>
            <person name="Aliyu H."/>
            <person name="Gorte O."/>
            <person name="Ochsenreither K."/>
        </authorList>
    </citation>
    <scope>NUCLEOTIDE SEQUENCE [LARGE SCALE GENOMIC DNA]</scope>
    <source>
        <strain evidence="3 4">DSM 27194</strain>
    </source>
</reference>
<feature type="compositionally biased region" description="Acidic residues" evidence="1">
    <location>
        <begin position="84"/>
        <end position="96"/>
    </location>
</feature>
<dbReference type="Pfam" id="PF17123">
    <property type="entry name" value="zf-RING_11"/>
    <property type="match status" value="1"/>
</dbReference>
<dbReference type="RefSeq" id="XP_028472389.1">
    <property type="nucleotide sequence ID" value="XM_028619215.1"/>
</dbReference>
<dbReference type="STRING" id="105984.A0A427XEI9"/>
<feature type="region of interest" description="Disordered" evidence="1">
    <location>
        <begin position="534"/>
        <end position="595"/>
    </location>
</feature>
<dbReference type="Proteomes" id="UP000279236">
    <property type="component" value="Unassembled WGS sequence"/>
</dbReference>
<feature type="compositionally biased region" description="Low complexity" evidence="1">
    <location>
        <begin position="707"/>
        <end position="724"/>
    </location>
</feature>
<feature type="compositionally biased region" description="Low complexity" evidence="1">
    <location>
        <begin position="285"/>
        <end position="302"/>
    </location>
</feature>
<dbReference type="InterPro" id="IPR001841">
    <property type="entry name" value="Znf_RING"/>
</dbReference>
<dbReference type="EMBL" id="RSCE01000017">
    <property type="protein sequence ID" value="RSH77242.1"/>
    <property type="molecule type" value="Genomic_DNA"/>
</dbReference>
<feature type="compositionally biased region" description="Basic and acidic residues" evidence="1">
    <location>
        <begin position="9"/>
        <end position="19"/>
    </location>
</feature>
<dbReference type="InterPro" id="IPR013083">
    <property type="entry name" value="Znf_RING/FYVE/PHD"/>
</dbReference>
<comment type="caution">
    <text evidence="3">The sequence shown here is derived from an EMBL/GenBank/DDBJ whole genome shotgun (WGS) entry which is preliminary data.</text>
</comment>
<dbReference type="GeneID" id="39588093"/>
<dbReference type="SUPFAM" id="SSF57850">
    <property type="entry name" value="RING/U-box"/>
    <property type="match status" value="1"/>
</dbReference>